<dbReference type="InterPro" id="IPR048365">
    <property type="entry name" value="TNP-like_RNaseH_N"/>
</dbReference>
<reference evidence="2" key="1">
    <citation type="submission" date="2014-05" db="EMBL/GenBank/DDBJ databases">
        <authorList>
            <person name="Chronopoulou M."/>
        </authorList>
    </citation>
    <scope>NUCLEOTIDE SEQUENCE</scope>
    <source>
        <tissue evidence="2">Whole organism</tissue>
    </source>
</reference>
<accession>A0A0K2UCE2</accession>
<evidence type="ECO:0000313" key="2">
    <source>
        <dbReference type="EMBL" id="CDW35632.1"/>
    </source>
</evidence>
<dbReference type="EMBL" id="HACA01018271">
    <property type="protein sequence ID" value="CDW35632.1"/>
    <property type="molecule type" value="Transcribed_RNA"/>
</dbReference>
<protein>
    <recommendedName>
        <fullName evidence="1">Transposable element P transposase-like RNase H domain-containing protein</fullName>
    </recommendedName>
</protein>
<feature type="domain" description="Transposable element P transposase-like RNase H" evidence="1">
    <location>
        <begin position="28"/>
        <end position="135"/>
    </location>
</feature>
<proteinExistence type="predicted"/>
<sequence length="177" mass="21136">MSRRAFEYLRQKKIMQMPSNRTQHFKMNPGFQDDRIKVLQEMIKTNTSQYKFSVLCFDECQIKKKYDIGMKMQKIYGPHSKVQVVMMRGLVEKWKQPIWFHFDTTMTKKLLDYIIIKMESNSFEIRAIVCDLGNHTLRSLLGIDKGNFFFTNLFDCSRVVYIFPDSPNLLKLCRNHL</sequence>
<gene>
    <name evidence="2" type="primary">Dpse\GA28867</name>
</gene>
<feature type="non-terminal residue" evidence="2">
    <location>
        <position position="177"/>
    </location>
</feature>
<organism evidence="2">
    <name type="scientific">Lepeophtheirus salmonis</name>
    <name type="common">Salmon louse</name>
    <name type="synonym">Caligus salmonis</name>
    <dbReference type="NCBI Taxonomy" id="72036"/>
    <lineage>
        <taxon>Eukaryota</taxon>
        <taxon>Metazoa</taxon>
        <taxon>Ecdysozoa</taxon>
        <taxon>Arthropoda</taxon>
        <taxon>Crustacea</taxon>
        <taxon>Multicrustacea</taxon>
        <taxon>Hexanauplia</taxon>
        <taxon>Copepoda</taxon>
        <taxon>Siphonostomatoida</taxon>
        <taxon>Caligidae</taxon>
        <taxon>Lepeophtheirus</taxon>
    </lineage>
</organism>
<name>A0A0K2UCE2_LEPSM</name>
<evidence type="ECO:0000259" key="1">
    <source>
        <dbReference type="Pfam" id="PF21787"/>
    </source>
</evidence>
<dbReference type="AlphaFoldDB" id="A0A0K2UCE2"/>
<dbReference type="Pfam" id="PF21787">
    <property type="entry name" value="TNP-like_RNaseH_N"/>
    <property type="match status" value="1"/>
</dbReference>